<keyword evidence="5" id="KW-0378">Hydrolase</keyword>
<evidence type="ECO:0000256" key="9">
    <source>
        <dbReference type="SAM" id="MobiDB-lite"/>
    </source>
</evidence>
<feature type="domain" description="PBZ-type" evidence="10">
    <location>
        <begin position="21"/>
        <end position="45"/>
    </location>
</feature>
<organism evidence="11 12">
    <name type="scientific">Iphiclides podalirius</name>
    <name type="common">scarce swallowtail</name>
    <dbReference type="NCBI Taxonomy" id="110791"/>
    <lineage>
        <taxon>Eukaryota</taxon>
        <taxon>Metazoa</taxon>
        <taxon>Ecdysozoa</taxon>
        <taxon>Arthropoda</taxon>
        <taxon>Hexapoda</taxon>
        <taxon>Insecta</taxon>
        <taxon>Pterygota</taxon>
        <taxon>Neoptera</taxon>
        <taxon>Endopterygota</taxon>
        <taxon>Lepidoptera</taxon>
        <taxon>Glossata</taxon>
        <taxon>Ditrysia</taxon>
        <taxon>Papilionoidea</taxon>
        <taxon>Papilionidae</taxon>
        <taxon>Papilioninae</taxon>
        <taxon>Iphiclides</taxon>
    </lineage>
</organism>
<feature type="non-terminal residue" evidence="11">
    <location>
        <position position="640"/>
    </location>
</feature>
<keyword evidence="6" id="KW-0269">Exonuclease</keyword>
<evidence type="ECO:0000256" key="3">
    <source>
        <dbReference type="ARBA" id="ARBA00022722"/>
    </source>
</evidence>
<evidence type="ECO:0000313" key="12">
    <source>
        <dbReference type="Proteomes" id="UP000837857"/>
    </source>
</evidence>
<feature type="compositionally biased region" description="Polar residues" evidence="9">
    <location>
        <begin position="89"/>
        <end position="99"/>
    </location>
</feature>
<dbReference type="PANTHER" id="PTHR12415">
    <property type="entry name" value="TYROSYL-DNA PHOSPHODIESTERASE 1"/>
    <property type="match status" value="1"/>
</dbReference>
<evidence type="ECO:0000256" key="5">
    <source>
        <dbReference type="ARBA" id="ARBA00022801"/>
    </source>
</evidence>
<evidence type="ECO:0000313" key="11">
    <source>
        <dbReference type="EMBL" id="CAH2062464.1"/>
    </source>
</evidence>
<dbReference type="PANTHER" id="PTHR12415:SF0">
    <property type="entry name" value="TYROSYL-DNA PHOSPHODIESTERASE 1"/>
    <property type="match status" value="1"/>
</dbReference>
<keyword evidence="7" id="KW-0234">DNA repair</keyword>
<feature type="compositionally biased region" description="Polar residues" evidence="9">
    <location>
        <begin position="137"/>
        <end position="151"/>
    </location>
</feature>
<protein>
    <recommendedName>
        <fullName evidence="10">PBZ-type domain-containing protein</fullName>
    </recommendedName>
</protein>
<evidence type="ECO:0000256" key="7">
    <source>
        <dbReference type="ARBA" id="ARBA00023204"/>
    </source>
</evidence>
<sequence>MSNAYKRTENMQDNNTPKRVRRECSYGDKCYRLNPAHLREYSHPHLESILDNHNGDGDYPIPKDLQPQRQLIMEQLQIIVDKQLYTPVGKTQSQESEANSTEKDSGIKRKMGSSKDLTQSSSSSSTIEDRLCVPQKQVDSISDGHSCSNPETKTRETIDEESLKGKQREKSKSPDKQIQNKDTDYCPIIPPTRRAEQFLKVVLPSGRMAAKHAASAPYHIFYTTITDSRETHAQPNSITFLEILDSSLGELKCSLQINFMVDPGWLLAQYYFAGYSGKKLTILYGDECADMVNLSKKKPNVDARYVSMATPFGKHHTKMMLLCYEDGSLRVVISTANLYIDDWENRTQGLWFSPRCAPLPEGSMPHDGESPTMFKRSLLRYLHHYQMPHLAYYVDSVKRCDFAHINVFLVASAPGSHFDAQWGMTRVGSLLRQHCCVPPQENSKWPLVAQASSLGSYGKEPKLWLTGDFLHNFTKIKDQPQMLSTPAELKLIYPSLENVKMSHDDLLGGGCLPYSAEVHSRQTWLNDYLYQWRAASTSRDRAMPHIKSYTRLSPDSARAAFFLLTSANVSKAAWGTQNKGNGALRLMSYEAGVLLLPRFIINEDYFPLDPKNPNRLVLPYDVPPTKYTAGMSPWVSDYLM</sequence>
<dbReference type="SUPFAM" id="SSF56024">
    <property type="entry name" value="Phospholipase D/nuclease"/>
    <property type="match status" value="2"/>
</dbReference>
<evidence type="ECO:0000259" key="10">
    <source>
        <dbReference type="Pfam" id="PF10283"/>
    </source>
</evidence>
<keyword evidence="3" id="KW-0540">Nuclease</keyword>
<dbReference type="Pfam" id="PF06087">
    <property type="entry name" value="Tyr-DNA_phospho"/>
    <property type="match status" value="1"/>
</dbReference>
<comment type="similarity">
    <text evidence="2">Belongs to the tyrosyl-DNA phosphodiesterase family.</text>
</comment>
<keyword evidence="12" id="KW-1185">Reference proteome</keyword>
<dbReference type="InterPro" id="IPR010347">
    <property type="entry name" value="Tdp1"/>
</dbReference>
<reference evidence="11" key="1">
    <citation type="submission" date="2022-03" db="EMBL/GenBank/DDBJ databases">
        <authorList>
            <person name="Martin H S."/>
        </authorList>
    </citation>
    <scope>NUCLEOTIDE SEQUENCE</scope>
</reference>
<dbReference type="CDD" id="cd09193">
    <property type="entry name" value="PLDc_mTdp1_1"/>
    <property type="match status" value="1"/>
</dbReference>
<evidence type="ECO:0000256" key="6">
    <source>
        <dbReference type="ARBA" id="ARBA00022839"/>
    </source>
</evidence>
<evidence type="ECO:0000256" key="4">
    <source>
        <dbReference type="ARBA" id="ARBA00022763"/>
    </source>
</evidence>
<dbReference type="InterPro" id="IPR019406">
    <property type="entry name" value="APLF_PBZ"/>
</dbReference>
<dbReference type="Pfam" id="PF10283">
    <property type="entry name" value="zf-CCHH"/>
    <property type="match status" value="1"/>
</dbReference>
<feature type="compositionally biased region" description="Basic and acidic residues" evidence="9">
    <location>
        <begin position="1"/>
        <end position="10"/>
    </location>
</feature>
<evidence type="ECO:0000256" key="2">
    <source>
        <dbReference type="ARBA" id="ARBA00010205"/>
    </source>
</evidence>
<dbReference type="Proteomes" id="UP000837857">
    <property type="component" value="Chromosome 29"/>
</dbReference>
<accession>A0ABN8INB8</accession>
<evidence type="ECO:0000256" key="8">
    <source>
        <dbReference type="ARBA" id="ARBA00023242"/>
    </source>
</evidence>
<feature type="compositionally biased region" description="Basic and acidic residues" evidence="9">
    <location>
        <begin position="152"/>
        <end position="184"/>
    </location>
</feature>
<keyword evidence="8" id="KW-0539">Nucleus</keyword>
<evidence type="ECO:0000256" key="1">
    <source>
        <dbReference type="ARBA" id="ARBA00004123"/>
    </source>
</evidence>
<proteinExistence type="inferred from homology"/>
<feature type="region of interest" description="Disordered" evidence="9">
    <location>
        <begin position="89"/>
        <end position="186"/>
    </location>
</feature>
<dbReference type="EMBL" id="OW152841">
    <property type="protein sequence ID" value="CAH2062464.1"/>
    <property type="molecule type" value="Genomic_DNA"/>
</dbReference>
<comment type="subcellular location">
    <subcellularLocation>
        <location evidence="1">Nucleus</location>
    </subcellularLocation>
</comment>
<name>A0ABN8INB8_9NEOP</name>
<keyword evidence="4" id="KW-0227">DNA damage</keyword>
<dbReference type="Gene3D" id="3.30.870.10">
    <property type="entry name" value="Endonuclease Chain A"/>
    <property type="match status" value="2"/>
</dbReference>
<gene>
    <name evidence="11" type="ORF">IPOD504_LOCUS12004</name>
</gene>
<feature type="region of interest" description="Disordered" evidence="9">
    <location>
        <begin position="1"/>
        <end position="21"/>
    </location>
</feature>